<evidence type="ECO:0000313" key="2">
    <source>
        <dbReference type="Proteomes" id="UP001500213"/>
    </source>
</evidence>
<protein>
    <submittedName>
        <fullName evidence="1">Uncharacterized protein</fullName>
    </submittedName>
</protein>
<organism evidence="1 2">
    <name type="scientific">Gryllotalpicola kribbensis</name>
    <dbReference type="NCBI Taxonomy" id="993084"/>
    <lineage>
        <taxon>Bacteria</taxon>
        <taxon>Bacillati</taxon>
        <taxon>Actinomycetota</taxon>
        <taxon>Actinomycetes</taxon>
        <taxon>Micrococcales</taxon>
        <taxon>Microbacteriaceae</taxon>
        <taxon>Gryllotalpicola</taxon>
    </lineage>
</organism>
<accession>A0ABP8ARI7</accession>
<dbReference type="RefSeq" id="WP_344775575.1">
    <property type="nucleotide sequence ID" value="NZ_BAABBX010000013.1"/>
</dbReference>
<evidence type="ECO:0000313" key="1">
    <source>
        <dbReference type="EMBL" id="GAA4188800.1"/>
    </source>
</evidence>
<dbReference type="Proteomes" id="UP001500213">
    <property type="component" value="Unassembled WGS sequence"/>
</dbReference>
<dbReference type="EMBL" id="BAABBX010000013">
    <property type="protein sequence ID" value="GAA4188800.1"/>
    <property type="molecule type" value="Genomic_DNA"/>
</dbReference>
<reference evidence="2" key="1">
    <citation type="journal article" date="2019" name="Int. J. Syst. Evol. Microbiol.">
        <title>The Global Catalogue of Microorganisms (GCM) 10K type strain sequencing project: providing services to taxonomists for standard genome sequencing and annotation.</title>
        <authorList>
            <consortium name="The Broad Institute Genomics Platform"/>
            <consortium name="The Broad Institute Genome Sequencing Center for Infectious Disease"/>
            <person name="Wu L."/>
            <person name="Ma J."/>
        </authorList>
    </citation>
    <scope>NUCLEOTIDE SEQUENCE [LARGE SCALE GENOMIC DNA]</scope>
    <source>
        <strain evidence="2">JCM 17593</strain>
    </source>
</reference>
<proteinExistence type="predicted"/>
<sequence length="399" mass="42460">MEISADEALLNLAPHLEIAEGVLLRASAWDRAAALLSRNGYITGFLFEPDYDRAHAEREAARQQLDSPWVGAWIMANLQLRQADAALDSTSTIVLDVLGGAGLTPGKIPDGFEIETAGARRPEGPGYVTPIRIRATHVRAEPIENSAEAMPGPLGWLSDISAYSIENGEEYAGHFRVRRLGHQLAHAIGRAELLLEAELAGADWHDFAALVDHADAAELRRVLHGADADTSTPDAVLVSALSSAGDARRRIRRAMSASPINAYLSFEPDSAFEPDLNDGATLTLVPIDLLEEAEEQLRGALTQLSDARISHVLRLLPQDLRVHAAGGLVAGFLVHAPSGPTYLAAGYGSPAAIAQRIESIAVGGEPDGAQPNSFFEALSDALRPAVAKDNAEGAHDDSR</sequence>
<gene>
    <name evidence="1" type="ORF">GCM10022288_15610</name>
</gene>
<keyword evidence="2" id="KW-1185">Reference proteome</keyword>
<comment type="caution">
    <text evidence="1">The sequence shown here is derived from an EMBL/GenBank/DDBJ whole genome shotgun (WGS) entry which is preliminary data.</text>
</comment>
<name>A0ABP8ARI7_9MICO</name>